<dbReference type="Proteomes" id="UP000021816">
    <property type="component" value="Unassembled WGS sequence"/>
</dbReference>
<comment type="caution">
    <text evidence="2">The sequence shown here is derived from an EMBL/GenBank/DDBJ whole genome shotgun (WGS) entry which is preliminary data.</text>
</comment>
<reference evidence="2 3" key="1">
    <citation type="submission" date="2014-02" db="EMBL/GenBank/DDBJ databases">
        <title>Expanding our view of genomic diversity in Candidatus Accumulibacter clades.</title>
        <authorList>
            <person name="Skennerton C.T."/>
            <person name="Barr J.J."/>
            <person name="Slater F.R."/>
            <person name="Bond P.L."/>
            <person name="Tyson G.W."/>
        </authorList>
    </citation>
    <scope>NUCLEOTIDE SEQUENCE [LARGE SCALE GENOMIC DNA]</scope>
    <source>
        <strain evidence="3">BA-92</strain>
    </source>
</reference>
<evidence type="ECO:0000313" key="2">
    <source>
        <dbReference type="EMBL" id="EXI82589.1"/>
    </source>
</evidence>
<proteinExistence type="predicted"/>
<protein>
    <recommendedName>
        <fullName evidence="1">DUF5983 domain-containing protein</fullName>
    </recommendedName>
</protein>
<accession>A0A011QUP1</accession>
<feature type="domain" description="DUF5983" evidence="1">
    <location>
        <begin position="17"/>
        <end position="96"/>
    </location>
</feature>
<gene>
    <name evidence="2" type="ORF">AW10_00375</name>
</gene>
<dbReference type="AlphaFoldDB" id="A0A011QUP1"/>
<name>A0A011QUP1_9PROT</name>
<dbReference type="EMBL" id="JEMX01000010">
    <property type="protein sequence ID" value="EXI82589.1"/>
    <property type="molecule type" value="Genomic_DNA"/>
</dbReference>
<evidence type="ECO:0000313" key="3">
    <source>
        <dbReference type="Proteomes" id="UP000021816"/>
    </source>
</evidence>
<evidence type="ECO:0000259" key="1">
    <source>
        <dbReference type="Pfam" id="PF19419"/>
    </source>
</evidence>
<sequence length="102" mass="10814">METPAVASLQAQADPLASLSISHLSSSTRLKLADDELSVNAYPTDCGGIIYVGVPRYRMPTEADLATIFEVAEQAGIVWLKFDSEAAVIDGLPVFDMSGPEA</sequence>
<dbReference type="InterPro" id="IPR046025">
    <property type="entry name" value="DUF5983"/>
</dbReference>
<dbReference type="Pfam" id="PF19419">
    <property type="entry name" value="DUF5983"/>
    <property type="match status" value="1"/>
</dbReference>
<dbReference type="PATRIC" id="fig|1454003.3.peg.383"/>
<organism evidence="2 3">
    <name type="scientific">Candidatus Accumulibacter appositus</name>
    <dbReference type="NCBI Taxonomy" id="1454003"/>
    <lineage>
        <taxon>Bacteria</taxon>
        <taxon>Pseudomonadati</taxon>
        <taxon>Pseudomonadota</taxon>
        <taxon>Betaproteobacteria</taxon>
        <taxon>Candidatus Accumulibacter</taxon>
    </lineage>
</organism>